<keyword evidence="4" id="KW-1185">Reference proteome</keyword>
<proteinExistence type="predicted"/>
<dbReference type="OrthoDB" id="3422149at2"/>
<accession>C7QB60</accession>
<evidence type="ECO:0000313" key="4">
    <source>
        <dbReference type="Proteomes" id="UP000000851"/>
    </source>
</evidence>
<name>C7QB60_CATAD</name>
<keyword evidence="2" id="KW-0472">Membrane</keyword>
<dbReference type="eggNOG" id="ENOG5031D4Y">
    <property type="taxonomic scope" value="Bacteria"/>
</dbReference>
<dbReference type="AlphaFoldDB" id="C7QB60"/>
<evidence type="ECO:0000256" key="2">
    <source>
        <dbReference type="SAM" id="Phobius"/>
    </source>
</evidence>
<dbReference type="Proteomes" id="UP000000851">
    <property type="component" value="Chromosome"/>
</dbReference>
<dbReference type="KEGG" id="cai:Caci_7526"/>
<dbReference type="RefSeq" id="WP_015796076.1">
    <property type="nucleotide sequence ID" value="NC_013131.1"/>
</dbReference>
<dbReference type="STRING" id="479433.Caci_7526"/>
<dbReference type="InParanoid" id="C7QB60"/>
<evidence type="ECO:0000256" key="1">
    <source>
        <dbReference type="SAM" id="MobiDB-lite"/>
    </source>
</evidence>
<dbReference type="EMBL" id="CP001700">
    <property type="protein sequence ID" value="ACU76351.1"/>
    <property type="molecule type" value="Genomic_DNA"/>
</dbReference>
<evidence type="ECO:0000313" key="3">
    <source>
        <dbReference type="EMBL" id="ACU76351.1"/>
    </source>
</evidence>
<reference evidence="3 4" key="1">
    <citation type="journal article" date="2009" name="Stand. Genomic Sci.">
        <title>Complete genome sequence of Catenulispora acidiphila type strain (ID 139908).</title>
        <authorList>
            <person name="Copeland A."/>
            <person name="Lapidus A."/>
            <person name="Glavina Del Rio T."/>
            <person name="Nolan M."/>
            <person name="Lucas S."/>
            <person name="Chen F."/>
            <person name="Tice H."/>
            <person name="Cheng J.F."/>
            <person name="Bruce D."/>
            <person name="Goodwin L."/>
            <person name="Pitluck S."/>
            <person name="Mikhailova N."/>
            <person name="Pati A."/>
            <person name="Ivanova N."/>
            <person name="Mavromatis K."/>
            <person name="Chen A."/>
            <person name="Palaniappan K."/>
            <person name="Chain P."/>
            <person name="Land M."/>
            <person name="Hauser L."/>
            <person name="Chang Y.J."/>
            <person name="Jeffries C.D."/>
            <person name="Chertkov O."/>
            <person name="Brettin T."/>
            <person name="Detter J.C."/>
            <person name="Han C."/>
            <person name="Ali Z."/>
            <person name="Tindall B.J."/>
            <person name="Goker M."/>
            <person name="Bristow J."/>
            <person name="Eisen J.A."/>
            <person name="Markowitz V."/>
            <person name="Hugenholtz P."/>
            <person name="Kyrpides N.C."/>
            <person name="Klenk H.P."/>
        </authorList>
    </citation>
    <scope>NUCLEOTIDE SEQUENCE [LARGE SCALE GENOMIC DNA]</scope>
    <source>
        <strain evidence="4">DSM 44928 / JCM 14897 / NBRC 102108 / NRRL B-24433 / ID139908</strain>
    </source>
</reference>
<feature type="region of interest" description="Disordered" evidence="1">
    <location>
        <begin position="287"/>
        <end position="325"/>
    </location>
</feature>
<feature type="transmembrane region" description="Helical" evidence="2">
    <location>
        <begin position="7"/>
        <end position="25"/>
    </location>
</feature>
<gene>
    <name evidence="3" type="ordered locus">Caci_7526</name>
</gene>
<feature type="region of interest" description="Disordered" evidence="1">
    <location>
        <begin position="380"/>
        <end position="411"/>
    </location>
</feature>
<dbReference type="HOGENOM" id="CLU_048736_0_0_11"/>
<protein>
    <submittedName>
        <fullName evidence="3">Uncharacterized protein</fullName>
    </submittedName>
</protein>
<dbReference type="PROSITE" id="PS51257">
    <property type="entry name" value="PROKAR_LIPOPROTEIN"/>
    <property type="match status" value="1"/>
</dbReference>
<organism evidence="3 4">
    <name type="scientific">Catenulispora acidiphila (strain DSM 44928 / JCM 14897 / NBRC 102108 / NRRL B-24433 / ID139908)</name>
    <dbReference type="NCBI Taxonomy" id="479433"/>
    <lineage>
        <taxon>Bacteria</taxon>
        <taxon>Bacillati</taxon>
        <taxon>Actinomycetota</taxon>
        <taxon>Actinomycetes</taxon>
        <taxon>Catenulisporales</taxon>
        <taxon>Catenulisporaceae</taxon>
        <taxon>Catenulispora</taxon>
    </lineage>
</organism>
<keyword evidence="2" id="KW-0812">Transmembrane</keyword>
<sequence precursor="true">MSTDTKIVVGVVVTGLSACLAAVAAHVGWSFWPALLGIPLVFAAVAVGSHPGGRSYDAKSGDDASYNGFAPSASSWTDGGLTVSPPLSVMLPGVEHECPQPRMRLRSAADGYDFRFAATVRWRESANMSPVAHSDLAAVARSAIIRRAADLLASRDPGEVALVEAELAGALGARLSDATGLLEAWAGDVSLTLSDADSERMRRLTEIRKDEQVWESEREYEKHRRAYLGGDVLKSAGSAVVWALARKEDSIERAVDLIGPLALLSAAANDTDVAPVFRHLVAPEFAAQNGHVPSPPDASNDYDNYGDDDDHADPEPARANGVPRTTPDYIAEMADHLGFTSSDHRNLFVGNIVNVLKSMERPDDAESVRRAFYPQQDLDEPLFDVGEPAPAASVADGPVAGSNEFYDPYEP</sequence>
<keyword evidence="2" id="KW-1133">Transmembrane helix</keyword>